<gene>
    <name evidence="1" type="ORF">N7494_012612</name>
</gene>
<dbReference type="Proteomes" id="UP001220324">
    <property type="component" value="Unassembled WGS sequence"/>
</dbReference>
<proteinExistence type="predicted"/>
<accession>A0AAD6CPP0</accession>
<keyword evidence="2" id="KW-1185">Reference proteome</keyword>
<dbReference type="Pfam" id="PF13826">
    <property type="entry name" value="Monooxy_af470-like"/>
    <property type="match status" value="1"/>
</dbReference>
<name>A0AAD6CPP0_9EURO</name>
<protein>
    <submittedName>
        <fullName evidence="1">Uncharacterized protein</fullName>
    </submittedName>
</protein>
<dbReference type="EMBL" id="JAQIZZ010000008">
    <property type="protein sequence ID" value="KAJ5525962.1"/>
    <property type="molecule type" value="Genomic_DNA"/>
</dbReference>
<evidence type="ECO:0000313" key="2">
    <source>
        <dbReference type="Proteomes" id="UP001220324"/>
    </source>
</evidence>
<dbReference type="AlphaFoldDB" id="A0AAD6CPP0"/>
<reference evidence="1 2" key="1">
    <citation type="journal article" date="2023" name="IMA Fungus">
        <title>Comparative genomic study of the Penicillium genus elucidates a diverse pangenome and 15 lateral gene transfer events.</title>
        <authorList>
            <person name="Petersen C."/>
            <person name="Sorensen T."/>
            <person name="Nielsen M.R."/>
            <person name="Sondergaard T.E."/>
            <person name="Sorensen J.L."/>
            <person name="Fitzpatrick D.A."/>
            <person name="Frisvad J.C."/>
            <person name="Nielsen K.L."/>
        </authorList>
    </citation>
    <scope>NUCLEOTIDE SEQUENCE [LARGE SCALE GENOMIC DNA]</scope>
    <source>
        <strain evidence="1 2">IBT 35679</strain>
    </source>
</reference>
<evidence type="ECO:0000313" key="1">
    <source>
        <dbReference type="EMBL" id="KAJ5525962.1"/>
    </source>
</evidence>
<sequence>MRDQLSISTWLLLGAVAQGLAVLALPAFYAILPAMVILSYRVVDTFLMTMGLKKNRFMDNVIMGKFTGQIPNSEGVYSSKPADENVVSFQLITRSNHPLGIFAPGAREIATLAQNMYAQLAKERETYGFLGSKTMMGADERAAGNHIITMMYFRNLEGVHRFAHGPIHTDTWNWWNAKGKKYGYLTIAHELYSSPKNQWENIYINGELSGLPGTKVKVKKFDQDGKEDGWEYMNAAIDARKGKLARQLGRVNQSYEKNETGVDYNY</sequence>
<organism evidence="1 2">
    <name type="scientific">Penicillium frequentans</name>
    <dbReference type="NCBI Taxonomy" id="3151616"/>
    <lineage>
        <taxon>Eukaryota</taxon>
        <taxon>Fungi</taxon>
        <taxon>Dikarya</taxon>
        <taxon>Ascomycota</taxon>
        <taxon>Pezizomycotina</taxon>
        <taxon>Eurotiomycetes</taxon>
        <taxon>Eurotiomycetidae</taxon>
        <taxon>Eurotiales</taxon>
        <taxon>Aspergillaceae</taxon>
        <taxon>Penicillium</taxon>
    </lineage>
</organism>
<comment type="caution">
    <text evidence="1">The sequence shown here is derived from an EMBL/GenBank/DDBJ whole genome shotgun (WGS) entry which is preliminary data.</text>
</comment>
<dbReference type="InterPro" id="IPR025444">
    <property type="entry name" value="Monooxy_af470"/>
</dbReference>